<feature type="compositionally biased region" description="Acidic residues" evidence="1">
    <location>
        <begin position="149"/>
        <end position="181"/>
    </location>
</feature>
<protein>
    <recommendedName>
        <fullName evidence="2">Nucleoplasmin-like domain-containing protein</fullName>
    </recommendedName>
</protein>
<dbReference type="EMBL" id="JABAHT010000092">
    <property type="protein sequence ID" value="KAF4665519.1"/>
    <property type="molecule type" value="Genomic_DNA"/>
</dbReference>
<comment type="caution">
    <text evidence="4">The sequence shown here is derived from an EMBL/GenBank/DDBJ whole genome shotgun (WGS) entry which is preliminary data.</text>
</comment>
<dbReference type="EMBL" id="JABANN010000090">
    <property type="protein sequence ID" value="KAF4671992.1"/>
    <property type="molecule type" value="Genomic_DNA"/>
</dbReference>
<evidence type="ECO:0000313" key="5">
    <source>
        <dbReference type="Proteomes" id="UP000570595"/>
    </source>
</evidence>
<dbReference type="Proteomes" id="UP000572268">
    <property type="component" value="Unassembled WGS sequence"/>
</dbReference>
<evidence type="ECO:0000256" key="1">
    <source>
        <dbReference type="SAM" id="MobiDB-lite"/>
    </source>
</evidence>
<dbReference type="Proteomes" id="UP000570595">
    <property type="component" value="Unassembled WGS sequence"/>
</dbReference>
<dbReference type="Gene3D" id="2.60.120.340">
    <property type="entry name" value="Nucleoplasmin core domain"/>
    <property type="match status" value="1"/>
</dbReference>
<name>A0A7J6MK66_PEROL</name>
<dbReference type="AlphaFoldDB" id="A0A7J6MK66"/>
<sequence>MASPSPRLMKMFFGIALKGGESQTMDEVNADMVHLTQACLVSPKTDSRCEIQVKETEGESFTIAVLSKGSSNALSLDLTFSPADPPTFVNKGKEEVHLTGCYEFYDVEGESDEESEEEGSEVDEADMGEALNKQLTEMIKEKAKAQGLEVEDSEDEDEEDAKIEEVEEEDEEEEEEEESDVVEASPKKAESPKKPSPTKAESPKMPSPKKAEAPKAEKKRKLSADESSPKAAKPAKAAKKDGNKVEDDYAQSIVDYLTKNGRTNVGQLGSKCRKPASVSKLSNFLKSRPEFKLSNGFIELA</sequence>
<feature type="region of interest" description="Disordered" evidence="1">
    <location>
        <begin position="108"/>
        <end position="246"/>
    </location>
</feature>
<evidence type="ECO:0000313" key="3">
    <source>
        <dbReference type="EMBL" id="KAF4665519.1"/>
    </source>
</evidence>
<feature type="domain" description="Nucleoplasmin-like" evidence="2">
    <location>
        <begin position="12"/>
        <end position="102"/>
    </location>
</feature>
<evidence type="ECO:0000313" key="4">
    <source>
        <dbReference type="EMBL" id="KAF4671992.1"/>
    </source>
</evidence>
<gene>
    <name evidence="4" type="ORF">FOL46_009669</name>
    <name evidence="3" type="ORF">FOZ61_010828</name>
</gene>
<dbReference type="InterPro" id="IPR041232">
    <property type="entry name" value="NPL"/>
</dbReference>
<feature type="compositionally biased region" description="Basic and acidic residues" evidence="1">
    <location>
        <begin position="209"/>
        <end position="228"/>
    </location>
</feature>
<feature type="compositionally biased region" description="Acidic residues" evidence="1">
    <location>
        <begin position="108"/>
        <end position="127"/>
    </location>
</feature>
<accession>A0A7J6MK66</accession>
<evidence type="ECO:0000313" key="6">
    <source>
        <dbReference type="Proteomes" id="UP000572268"/>
    </source>
</evidence>
<proteinExistence type="predicted"/>
<reference evidence="5 6" key="1">
    <citation type="submission" date="2020-04" db="EMBL/GenBank/DDBJ databases">
        <title>Perkinsus olseni comparative genomics.</title>
        <authorList>
            <person name="Bogema D.R."/>
        </authorList>
    </citation>
    <scope>NUCLEOTIDE SEQUENCE [LARGE SCALE GENOMIC DNA]</scope>
    <source>
        <strain evidence="3">ATCC PRA-179</strain>
        <strain evidence="4">ATCC PRA-31</strain>
    </source>
</reference>
<evidence type="ECO:0000259" key="2">
    <source>
        <dbReference type="Pfam" id="PF17800"/>
    </source>
</evidence>
<dbReference type="OrthoDB" id="1902587at2759"/>
<organism evidence="4 6">
    <name type="scientific">Perkinsus olseni</name>
    <name type="common">Perkinsus atlanticus</name>
    <dbReference type="NCBI Taxonomy" id="32597"/>
    <lineage>
        <taxon>Eukaryota</taxon>
        <taxon>Sar</taxon>
        <taxon>Alveolata</taxon>
        <taxon>Perkinsozoa</taxon>
        <taxon>Perkinsea</taxon>
        <taxon>Perkinsida</taxon>
        <taxon>Perkinsidae</taxon>
        <taxon>Perkinsus</taxon>
    </lineage>
</organism>
<dbReference type="Pfam" id="PF17800">
    <property type="entry name" value="NPL"/>
    <property type="match status" value="1"/>
</dbReference>